<feature type="chain" id="PRO_5014978873" description="Peptidyl-prolyl cis-trans isomerase" evidence="7">
    <location>
        <begin position="32"/>
        <end position="169"/>
    </location>
</feature>
<keyword evidence="10" id="KW-1185">Reference proteome</keyword>
<evidence type="ECO:0000313" key="10">
    <source>
        <dbReference type="Proteomes" id="UP000231637"/>
    </source>
</evidence>
<evidence type="ECO:0000256" key="7">
    <source>
        <dbReference type="SAM" id="SignalP"/>
    </source>
</evidence>
<comment type="catalytic activity">
    <reaction evidence="1 5 6">
        <text>[protein]-peptidylproline (omega=180) = [protein]-peptidylproline (omega=0)</text>
        <dbReference type="Rhea" id="RHEA:16237"/>
        <dbReference type="Rhea" id="RHEA-COMP:10747"/>
        <dbReference type="Rhea" id="RHEA-COMP:10748"/>
        <dbReference type="ChEBI" id="CHEBI:83833"/>
        <dbReference type="ChEBI" id="CHEBI:83834"/>
        <dbReference type="EC" id="5.2.1.8"/>
    </reaction>
</comment>
<dbReference type="PROSITE" id="PS50059">
    <property type="entry name" value="FKBP_PPIASE"/>
    <property type="match status" value="1"/>
</dbReference>
<evidence type="ECO:0000256" key="5">
    <source>
        <dbReference type="PROSITE-ProRule" id="PRU00277"/>
    </source>
</evidence>
<dbReference type="Gene3D" id="6.10.250.2970">
    <property type="match status" value="1"/>
</dbReference>
<evidence type="ECO:0000256" key="6">
    <source>
        <dbReference type="RuleBase" id="RU003915"/>
    </source>
</evidence>
<evidence type="ECO:0000256" key="2">
    <source>
        <dbReference type="ARBA" id="ARBA00006577"/>
    </source>
</evidence>
<proteinExistence type="inferred from homology"/>
<evidence type="ECO:0000259" key="8">
    <source>
        <dbReference type="PROSITE" id="PS50059"/>
    </source>
</evidence>
<feature type="domain" description="PPIase FKBP-type" evidence="8">
    <location>
        <begin position="83"/>
        <end position="168"/>
    </location>
</feature>
<dbReference type="EMBL" id="CP018800">
    <property type="protein sequence ID" value="ATX81546.1"/>
    <property type="molecule type" value="Genomic_DNA"/>
</dbReference>
<keyword evidence="4 5" id="KW-0413">Isomerase</keyword>
<comment type="similarity">
    <text evidence="2 6">Belongs to the FKBP-type PPIase family.</text>
</comment>
<dbReference type="InterPro" id="IPR000774">
    <property type="entry name" value="PPIase_FKBP_N"/>
</dbReference>
<dbReference type="PANTHER" id="PTHR43811:SF19">
    <property type="entry name" value="39 KDA FK506-BINDING NUCLEAR PROTEIN"/>
    <property type="match status" value="1"/>
</dbReference>
<dbReference type="PANTHER" id="PTHR43811">
    <property type="entry name" value="FKBP-TYPE PEPTIDYL-PROLYL CIS-TRANS ISOMERASE FKPA"/>
    <property type="match status" value="1"/>
</dbReference>
<accession>A0A2K8LBD3</accession>
<keyword evidence="3 5" id="KW-0697">Rotamase</keyword>
<dbReference type="GO" id="GO:0003755">
    <property type="term" value="F:peptidyl-prolyl cis-trans isomerase activity"/>
    <property type="evidence" value="ECO:0007669"/>
    <property type="project" value="UniProtKB-UniRule"/>
</dbReference>
<dbReference type="Gene3D" id="3.10.50.40">
    <property type="match status" value="1"/>
</dbReference>
<dbReference type="Proteomes" id="UP000231637">
    <property type="component" value="Chromosome"/>
</dbReference>
<dbReference type="SUPFAM" id="SSF54534">
    <property type="entry name" value="FKBP-like"/>
    <property type="match status" value="1"/>
</dbReference>
<protein>
    <recommendedName>
        <fullName evidence="6">Peptidyl-prolyl cis-trans isomerase</fullName>
        <ecNumber evidence="6">5.2.1.8</ecNumber>
    </recommendedName>
</protein>
<dbReference type="EC" id="5.2.1.8" evidence="6"/>
<dbReference type="OrthoDB" id="280278at2"/>
<evidence type="ECO:0000256" key="4">
    <source>
        <dbReference type="ARBA" id="ARBA00023235"/>
    </source>
</evidence>
<evidence type="ECO:0000256" key="1">
    <source>
        <dbReference type="ARBA" id="ARBA00000971"/>
    </source>
</evidence>
<feature type="signal peptide" evidence="7">
    <location>
        <begin position="1"/>
        <end position="31"/>
    </location>
</feature>
<dbReference type="KEGG" id="mfn:Ga0123462_0676"/>
<name>A0A2K8LBD3_9PROT</name>
<organism evidence="9 10">
    <name type="scientific">Mariprofundus ferrinatatus</name>
    <dbReference type="NCBI Taxonomy" id="1921087"/>
    <lineage>
        <taxon>Bacteria</taxon>
        <taxon>Pseudomonadati</taxon>
        <taxon>Pseudomonadota</taxon>
        <taxon>Candidatius Mariprofundia</taxon>
        <taxon>Mariprofundales</taxon>
        <taxon>Mariprofundaceae</taxon>
        <taxon>Mariprofundus</taxon>
    </lineage>
</organism>
<dbReference type="GO" id="GO:0006457">
    <property type="term" value="P:protein folding"/>
    <property type="evidence" value="ECO:0007669"/>
    <property type="project" value="InterPro"/>
</dbReference>
<dbReference type="InterPro" id="IPR001179">
    <property type="entry name" value="PPIase_FKBP_dom"/>
</dbReference>
<dbReference type="Pfam" id="PF00254">
    <property type="entry name" value="FKBP_C"/>
    <property type="match status" value="1"/>
</dbReference>
<sequence>MKLNTSHRSKIFILAVGALIALAGCSNSAPAPEVDTGIAAENLEKGKAFLEANASKEGVVTIDGGVQYKVITSNPEGRTPKLTDDVNIHLRMSHIDGTVINDSFGSDEPVKVYVKHAIAGWRKTLTKMTVGSRWIVYIPPHMAFSTRGNDGVGPNETLICEIELLDIVW</sequence>
<gene>
    <name evidence="9" type="ORF">Ga0123462_0676</name>
</gene>
<dbReference type="PROSITE" id="PS51257">
    <property type="entry name" value="PROKAR_LIPOPROTEIN"/>
    <property type="match status" value="1"/>
</dbReference>
<evidence type="ECO:0000313" key="9">
    <source>
        <dbReference type="EMBL" id="ATX81546.1"/>
    </source>
</evidence>
<dbReference type="AlphaFoldDB" id="A0A2K8LBD3"/>
<evidence type="ECO:0000256" key="3">
    <source>
        <dbReference type="ARBA" id="ARBA00023110"/>
    </source>
</evidence>
<reference evidence="9 10" key="1">
    <citation type="submission" date="2016-12" db="EMBL/GenBank/DDBJ databases">
        <title>Isolation and genomic insights into novel planktonic Zetaproteobacteria from stratified waters of the Chesapeake Bay.</title>
        <authorList>
            <person name="McAllister S.M."/>
            <person name="Kato S."/>
            <person name="Chan C.S."/>
            <person name="Chiu B.K."/>
            <person name="Field E.K."/>
        </authorList>
    </citation>
    <scope>NUCLEOTIDE SEQUENCE [LARGE SCALE GENOMIC DNA]</scope>
    <source>
        <strain evidence="9 10">CP-8</strain>
    </source>
</reference>
<dbReference type="InterPro" id="IPR046357">
    <property type="entry name" value="PPIase_dom_sf"/>
</dbReference>
<keyword evidence="7" id="KW-0732">Signal</keyword>
<dbReference type="RefSeq" id="WP_100264994.1">
    <property type="nucleotide sequence ID" value="NZ_CP018800.1"/>
</dbReference>
<dbReference type="Pfam" id="PF01346">
    <property type="entry name" value="FKBP_N"/>
    <property type="match status" value="1"/>
</dbReference>